<dbReference type="Gene3D" id="3.40.30.10">
    <property type="entry name" value="Glutaredoxin"/>
    <property type="match status" value="1"/>
</dbReference>
<reference evidence="6 7" key="1">
    <citation type="submission" date="2024-02" db="EMBL/GenBank/DDBJ databases">
        <title>A draft genome for the cacao thread blight pathogen Marasmius crinis-equi.</title>
        <authorList>
            <person name="Cohen S.P."/>
            <person name="Baruah I.K."/>
            <person name="Amoako-Attah I."/>
            <person name="Bukari Y."/>
            <person name="Meinhardt L.W."/>
            <person name="Bailey B.A."/>
        </authorList>
    </citation>
    <scope>NUCLEOTIDE SEQUENCE [LARGE SCALE GENOMIC DNA]</scope>
    <source>
        <strain evidence="6 7">GH-76</strain>
    </source>
</reference>
<dbReference type="SFLD" id="SFLDS00019">
    <property type="entry name" value="Glutathione_Transferase_(cytos"/>
    <property type="match status" value="1"/>
</dbReference>
<feature type="domain" description="GST C-terminal" evidence="5">
    <location>
        <begin position="91"/>
        <end position="218"/>
    </location>
</feature>
<proteinExistence type="predicted"/>
<gene>
    <name evidence="6" type="ORF">V5O48_007712</name>
</gene>
<evidence type="ECO:0000259" key="5">
    <source>
        <dbReference type="PROSITE" id="PS50405"/>
    </source>
</evidence>
<accession>A0ABR3FFW7</accession>
<evidence type="ECO:0000313" key="7">
    <source>
        <dbReference type="Proteomes" id="UP001465976"/>
    </source>
</evidence>
<dbReference type="PANTHER" id="PTHR43900">
    <property type="entry name" value="GLUTATHIONE S-TRANSFERASE RHO"/>
    <property type="match status" value="1"/>
</dbReference>
<dbReference type="InterPro" id="IPR004046">
    <property type="entry name" value="GST_C"/>
</dbReference>
<comment type="caution">
    <text evidence="6">The sequence shown here is derived from an EMBL/GenBank/DDBJ whole genome shotgun (WGS) entry which is preliminary data.</text>
</comment>
<dbReference type="PROSITE" id="PS50405">
    <property type="entry name" value="GST_CTER"/>
    <property type="match status" value="1"/>
</dbReference>
<dbReference type="Pfam" id="PF00043">
    <property type="entry name" value="GST_C"/>
    <property type="match status" value="1"/>
</dbReference>
<evidence type="ECO:0000256" key="3">
    <source>
        <dbReference type="ARBA" id="ARBA00047960"/>
    </source>
</evidence>
<dbReference type="Proteomes" id="UP001465976">
    <property type="component" value="Unassembled WGS sequence"/>
</dbReference>
<dbReference type="SUPFAM" id="SSF47616">
    <property type="entry name" value="GST C-terminal domain-like"/>
    <property type="match status" value="1"/>
</dbReference>
<keyword evidence="7" id="KW-1185">Reference proteome</keyword>
<dbReference type="PANTHER" id="PTHR43900:SF3">
    <property type="entry name" value="GLUTATHIONE S-TRANSFERASE RHO"/>
    <property type="match status" value="1"/>
</dbReference>
<evidence type="ECO:0000256" key="1">
    <source>
        <dbReference type="ARBA" id="ARBA00012452"/>
    </source>
</evidence>
<dbReference type="SFLD" id="SFLDG00358">
    <property type="entry name" value="Main_(cytGST)"/>
    <property type="match status" value="1"/>
</dbReference>
<dbReference type="EMBL" id="JBAHYK010000416">
    <property type="protein sequence ID" value="KAL0574241.1"/>
    <property type="molecule type" value="Genomic_DNA"/>
</dbReference>
<dbReference type="InterPro" id="IPR040079">
    <property type="entry name" value="Glutathione_S-Trfase"/>
</dbReference>
<dbReference type="SFLD" id="SFLDG01154">
    <property type="entry name" value="Main.5:_Phi-like"/>
    <property type="match status" value="1"/>
</dbReference>
<dbReference type="InterPro" id="IPR010987">
    <property type="entry name" value="Glutathione-S-Trfase_C-like"/>
</dbReference>
<feature type="domain" description="GST N-terminal" evidence="4">
    <location>
        <begin position="1"/>
        <end position="82"/>
    </location>
</feature>
<name>A0ABR3FFW7_9AGAR</name>
<protein>
    <recommendedName>
        <fullName evidence="1">glutathione transferase</fullName>
        <ecNumber evidence="1">2.5.1.18</ecNumber>
    </recommendedName>
</protein>
<dbReference type="Pfam" id="PF13417">
    <property type="entry name" value="GST_N_3"/>
    <property type="match status" value="1"/>
</dbReference>
<organism evidence="6 7">
    <name type="scientific">Marasmius crinis-equi</name>
    <dbReference type="NCBI Taxonomy" id="585013"/>
    <lineage>
        <taxon>Eukaryota</taxon>
        <taxon>Fungi</taxon>
        <taxon>Dikarya</taxon>
        <taxon>Basidiomycota</taxon>
        <taxon>Agaricomycotina</taxon>
        <taxon>Agaricomycetes</taxon>
        <taxon>Agaricomycetidae</taxon>
        <taxon>Agaricales</taxon>
        <taxon>Marasmiineae</taxon>
        <taxon>Marasmiaceae</taxon>
        <taxon>Marasmius</taxon>
    </lineage>
</organism>
<comment type="catalytic activity">
    <reaction evidence="3">
        <text>RX + glutathione = an S-substituted glutathione + a halide anion + H(+)</text>
        <dbReference type="Rhea" id="RHEA:16437"/>
        <dbReference type="ChEBI" id="CHEBI:15378"/>
        <dbReference type="ChEBI" id="CHEBI:16042"/>
        <dbReference type="ChEBI" id="CHEBI:17792"/>
        <dbReference type="ChEBI" id="CHEBI:57925"/>
        <dbReference type="ChEBI" id="CHEBI:90779"/>
        <dbReference type="EC" id="2.5.1.18"/>
    </reaction>
</comment>
<dbReference type="EC" id="2.5.1.18" evidence="1"/>
<keyword evidence="2" id="KW-0808">Transferase</keyword>
<dbReference type="Gene3D" id="1.20.1050.10">
    <property type="match status" value="1"/>
</dbReference>
<evidence type="ECO:0000256" key="2">
    <source>
        <dbReference type="ARBA" id="ARBA00022679"/>
    </source>
</evidence>
<dbReference type="InterPro" id="IPR004045">
    <property type="entry name" value="Glutathione_S-Trfase_N"/>
</dbReference>
<sequence>MVLKLYGSTTSTCTLTVATVLYEKQIPYEFHNIDRSIGGHRTPEYLEKQPFGEVPYIVDDGFLLYESRAICRYLALKYADKDPKLIPDPTDLKATARFEQGASIEQSNFDAIASRAVYENAFKPLFGLVPDPKVFHDLIAKLGANLQGYEMILGKQKYIAGDEISLADLFHLSYGAWLKVDGSEFMSEQGPNVARWWNEITSRASWQAVKAGVPPKPLF</sequence>
<dbReference type="InterPro" id="IPR036282">
    <property type="entry name" value="Glutathione-S-Trfase_C_sf"/>
</dbReference>
<evidence type="ECO:0000313" key="6">
    <source>
        <dbReference type="EMBL" id="KAL0574241.1"/>
    </source>
</evidence>
<dbReference type="PROSITE" id="PS50404">
    <property type="entry name" value="GST_NTER"/>
    <property type="match status" value="1"/>
</dbReference>
<dbReference type="InterPro" id="IPR036249">
    <property type="entry name" value="Thioredoxin-like_sf"/>
</dbReference>
<evidence type="ECO:0000259" key="4">
    <source>
        <dbReference type="PROSITE" id="PS50404"/>
    </source>
</evidence>
<dbReference type="SUPFAM" id="SSF52833">
    <property type="entry name" value="Thioredoxin-like"/>
    <property type="match status" value="1"/>
</dbReference>